<dbReference type="EMBL" id="NBSH01000008">
    <property type="protein sequence ID" value="ORX36247.1"/>
    <property type="molecule type" value="Genomic_DNA"/>
</dbReference>
<reference evidence="5 6" key="1">
    <citation type="submission" date="2017-03" db="EMBL/GenBank/DDBJ databases">
        <title>Widespread Adenine N6-methylation of Active Genes in Fungi.</title>
        <authorList>
            <consortium name="DOE Joint Genome Institute"/>
            <person name="Mondo S.J."/>
            <person name="Dannebaum R.O."/>
            <person name="Kuo R.C."/>
            <person name="Louie K.B."/>
            <person name="Bewick A.J."/>
            <person name="Labutti K."/>
            <person name="Haridas S."/>
            <person name="Kuo A."/>
            <person name="Salamov A."/>
            <person name="Ahrendt S.R."/>
            <person name="Lau R."/>
            <person name="Bowen B.P."/>
            <person name="Lipzen A."/>
            <person name="Sullivan W."/>
            <person name="Andreopoulos W.B."/>
            <person name="Clum A."/>
            <person name="Lindquist E."/>
            <person name="Daum C."/>
            <person name="Northen T.R."/>
            <person name="Ramamoorthy G."/>
            <person name="Schmitz R.J."/>
            <person name="Gryganskyi A."/>
            <person name="Culley D."/>
            <person name="Magnuson J."/>
            <person name="James T.Y."/>
            <person name="O'Malley M.A."/>
            <person name="Stajich J.E."/>
            <person name="Spatafora J.W."/>
            <person name="Visel A."/>
            <person name="Grigoriev I.V."/>
        </authorList>
    </citation>
    <scope>NUCLEOTIDE SEQUENCE [LARGE SCALE GENOMIC DNA]</scope>
    <source>
        <strain evidence="5 6">NRRL Y-17943</strain>
    </source>
</reference>
<dbReference type="SUPFAM" id="SSF57701">
    <property type="entry name" value="Zn2/Cys6 DNA-binding domain"/>
    <property type="match status" value="1"/>
</dbReference>
<evidence type="ECO:0000259" key="4">
    <source>
        <dbReference type="Pfam" id="PF04082"/>
    </source>
</evidence>
<dbReference type="AlphaFoldDB" id="A0A1Y1UFE0"/>
<dbReference type="OrthoDB" id="2564060at2759"/>
<dbReference type="InterPro" id="IPR007219">
    <property type="entry name" value="XnlR_reg_dom"/>
</dbReference>
<dbReference type="GO" id="GO:0003677">
    <property type="term" value="F:DNA binding"/>
    <property type="evidence" value="ECO:0007669"/>
    <property type="project" value="InterPro"/>
</dbReference>
<sequence length="630" mass="70853">MASKVPKTISCDGEIFCLWAKPANARSSESVCRLRKIKCDKPRIRDDPPPESPAEPCGSCKEQKTPCTFNHVPQKPGPQPGSRKRKSEVMSPAGNGTPAIRFTPPSSHTTPKALDLPPMIDPTSLVPITTPRSLLGDRTRLGILPSNGAGPSVNNRDIHRRTASSESTDTELRDSTNPLEKHISRADLTQILDIYFEYIFCLVPFPHPPSFLSDLYNRREERPGEEEWTMMVLAMVPFTLVQVPHQMFPHSLDEIRRLVVVCRDEVKRYLSRGYVSSGVNRNFILYCAGLVEHNLGHNGSARELHGSNVSLVLQRELDREITYSRFSPYEKELQSRMWWLIYCADRSSATCEASKMMIDEDMCSGVQLPSDNPDILEDPIAFLSEQPSVLTGFRYISRAWRIAGQLISRRAKDLRNVPQGRDIHVRLAEVDELLEQLDGLMEGCPSFLRLELATEDSLSPLEAFLTLNNGLNSLAEDGPGNGAPVPQPKRQYIIQQANIYITQQCVRMMGLQYREQLQGLRFAERERSGPFMASLQAKRQREIAMYRDEQFTVLSYLLRILNSLPHELIAVNSLPGVTKIRYVAASLLAELEASPVNSDHDDGAHQRAVDYLGQYLTILAKIEALFSLTV</sequence>
<evidence type="ECO:0000313" key="6">
    <source>
        <dbReference type="Proteomes" id="UP000193218"/>
    </source>
</evidence>
<protein>
    <recommendedName>
        <fullName evidence="4">Xylanolytic transcriptional activator regulatory domain-containing protein</fullName>
    </recommendedName>
</protein>
<feature type="region of interest" description="Disordered" evidence="3">
    <location>
        <begin position="141"/>
        <end position="176"/>
    </location>
</feature>
<dbReference type="CDD" id="cd12148">
    <property type="entry name" value="fungal_TF_MHR"/>
    <property type="match status" value="1"/>
</dbReference>
<name>A0A1Y1UFE0_9TREE</name>
<dbReference type="Pfam" id="PF04082">
    <property type="entry name" value="Fungal_trans"/>
    <property type="match status" value="1"/>
</dbReference>
<proteinExistence type="predicted"/>
<feature type="domain" description="Xylanolytic transcriptional activator regulatory" evidence="4">
    <location>
        <begin position="192"/>
        <end position="388"/>
    </location>
</feature>
<evidence type="ECO:0000313" key="5">
    <source>
        <dbReference type="EMBL" id="ORX36247.1"/>
    </source>
</evidence>
<keyword evidence="2" id="KW-0539">Nucleus</keyword>
<keyword evidence="6" id="KW-1185">Reference proteome</keyword>
<dbReference type="InterPro" id="IPR001138">
    <property type="entry name" value="Zn2Cys6_DnaBD"/>
</dbReference>
<keyword evidence="1" id="KW-0479">Metal-binding</keyword>
<dbReference type="GO" id="GO:0008270">
    <property type="term" value="F:zinc ion binding"/>
    <property type="evidence" value="ECO:0007669"/>
    <property type="project" value="InterPro"/>
</dbReference>
<evidence type="ECO:0000256" key="2">
    <source>
        <dbReference type="ARBA" id="ARBA00023242"/>
    </source>
</evidence>
<dbReference type="STRING" id="4999.A0A1Y1UFE0"/>
<dbReference type="RefSeq" id="XP_021870348.1">
    <property type="nucleotide sequence ID" value="XM_022018344.1"/>
</dbReference>
<dbReference type="CDD" id="cd00067">
    <property type="entry name" value="GAL4"/>
    <property type="match status" value="1"/>
</dbReference>
<gene>
    <name evidence="5" type="ORF">BD324DRAFT_651487</name>
</gene>
<dbReference type="GeneID" id="33560153"/>
<dbReference type="GO" id="GO:0000981">
    <property type="term" value="F:DNA-binding transcription factor activity, RNA polymerase II-specific"/>
    <property type="evidence" value="ECO:0007669"/>
    <property type="project" value="InterPro"/>
</dbReference>
<dbReference type="InParanoid" id="A0A1Y1UFE0"/>
<dbReference type="PANTHER" id="PTHR46910:SF40">
    <property type="entry name" value="ZN(II)2CYS6 TRANSCRIPTION FACTOR (EUROFUNG)"/>
    <property type="match status" value="1"/>
</dbReference>
<accession>A0A1Y1UFE0</accession>
<comment type="caution">
    <text evidence="5">The sequence shown here is derived from an EMBL/GenBank/DDBJ whole genome shotgun (WGS) entry which is preliminary data.</text>
</comment>
<dbReference type="Gene3D" id="4.10.240.10">
    <property type="entry name" value="Zn(2)-C6 fungal-type DNA-binding domain"/>
    <property type="match status" value="1"/>
</dbReference>
<evidence type="ECO:0000256" key="1">
    <source>
        <dbReference type="ARBA" id="ARBA00022723"/>
    </source>
</evidence>
<evidence type="ECO:0000256" key="3">
    <source>
        <dbReference type="SAM" id="MobiDB-lite"/>
    </source>
</evidence>
<dbReference type="GO" id="GO:0006351">
    <property type="term" value="P:DNA-templated transcription"/>
    <property type="evidence" value="ECO:0007669"/>
    <property type="project" value="InterPro"/>
</dbReference>
<dbReference type="InterPro" id="IPR036864">
    <property type="entry name" value="Zn2-C6_fun-type_DNA-bd_sf"/>
</dbReference>
<dbReference type="Proteomes" id="UP000193218">
    <property type="component" value="Unassembled WGS sequence"/>
</dbReference>
<feature type="region of interest" description="Disordered" evidence="3">
    <location>
        <begin position="38"/>
        <end position="125"/>
    </location>
</feature>
<dbReference type="InterPro" id="IPR050987">
    <property type="entry name" value="AtrR-like"/>
</dbReference>
<dbReference type="PANTHER" id="PTHR46910">
    <property type="entry name" value="TRANSCRIPTION FACTOR PDR1"/>
    <property type="match status" value="1"/>
</dbReference>
<feature type="compositionally biased region" description="Basic and acidic residues" evidence="3">
    <location>
        <begin position="38"/>
        <end position="48"/>
    </location>
</feature>
<organism evidence="5 6">
    <name type="scientific">Kockovaella imperatae</name>
    <dbReference type="NCBI Taxonomy" id="4999"/>
    <lineage>
        <taxon>Eukaryota</taxon>
        <taxon>Fungi</taxon>
        <taxon>Dikarya</taxon>
        <taxon>Basidiomycota</taxon>
        <taxon>Agaricomycotina</taxon>
        <taxon>Tremellomycetes</taxon>
        <taxon>Tremellales</taxon>
        <taxon>Cuniculitremaceae</taxon>
        <taxon>Kockovaella</taxon>
    </lineage>
</organism>